<evidence type="ECO:0000256" key="1">
    <source>
        <dbReference type="ARBA" id="ARBA00022729"/>
    </source>
</evidence>
<dbReference type="PANTHER" id="PTHR15337">
    <property type="entry name" value="ANTERIOR GRADIENT PROTEIN-RELATED"/>
    <property type="match status" value="1"/>
</dbReference>
<dbReference type="OrthoDB" id="9811036at2"/>
<dbReference type="AlphaFoldDB" id="A0A1B9Y073"/>
<sequence>MRKIILVAVFAFISVVVKAQEEVNWLTFEEAIEKNKENPKPILVDLYTDWCGWCKKMDKTTYKNEVIVKYINDNYYAVKMDGEGKEDITFKGKTYKFVQQGRSKYHELAAAILKGKMSYPSTAFFTPKEQLIQAVPGYLDEKKFEKILAYFAKDNYKKTKWQKFSKNFKGTI</sequence>
<dbReference type="EMBL" id="MAKX01000001">
    <property type="protein sequence ID" value="OCK43159.1"/>
    <property type="molecule type" value="Genomic_DNA"/>
</dbReference>
<protein>
    <submittedName>
        <fullName evidence="5">Thioredoxin</fullName>
    </submittedName>
</protein>
<proteinExistence type="predicted"/>
<dbReference type="InterPro" id="IPR004879">
    <property type="entry name" value="Ssp411-like_TRX"/>
</dbReference>
<evidence type="ECO:0000259" key="4">
    <source>
        <dbReference type="Pfam" id="PF03190"/>
    </source>
</evidence>
<reference evidence="5 6" key="1">
    <citation type="submission" date="2016-06" db="EMBL/GenBank/DDBJ databases">
        <title>Draft Genome Sequence of Tenacibaculum soleae UCD-KL19.</title>
        <authorList>
            <person name="Eisen J.A."/>
            <person name="Coil D.A."/>
            <person name="Lujan K.M."/>
        </authorList>
    </citation>
    <scope>NUCLEOTIDE SEQUENCE [LARGE SCALE GENOMIC DNA]</scope>
    <source>
        <strain evidence="5 6">UCD-KL19</strain>
    </source>
</reference>
<dbReference type="SUPFAM" id="SSF52833">
    <property type="entry name" value="Thioredoxin-like"/>
    <property type="match status" value="1"/>
</dbReference>
<feature type="chain" id="PRO_5008640125" evidence="3">
    <location>
        <begin position="20"/>
        <end position="172"/>
    </location>
</feature>
<feature type="signal peptide" evidence="3">
    <location>
        <begin position="1"/>
        <end position="19"/>
    </location>
</feature>
<dbReference type="InterPro" id="IPR051099">
    <property type="entry name" value="AGR/TXD"/>
</dbReference>
<dbReference type="RefSeq" id="WP_068701226.1">
    <property type="nucleotide sequence ID" value="NZ_JAUOSW010000008.1"/>
</dbReference>
<dbReference type="InterPro" id="IPR017937">
    <property type="entry name" value="Thioredoxin_CS"/>
</dbReference>
<gene>
    <name evidence="5" type="ORF">BA195_00185</name>
</gene>
<dbReference type="InterPro" id="IPR036249">
    <property type="entry name" value="Thioredoxin-like_sf"/>
</dbReference>
<keyword evidence="1 3" id="KW-0732">Signal</keyword>
<dbReference type="Pfam" id="PF03190">
    <property type="entry name" value="Thioredox_DsbH"/>
    <property type="match status" value="1"/>
</dbReference>
<comment type="caution">
    <text evidence="5">The sequence shown here is derived from an EMBL/GenBank/DDBJ whole genome shotgun (WGS) entry which is preliminary data.</text>
</comment>
<organism evidence="5 6">
    <name type="scientific">Tenacibaculum soleae</name>
    <dbReference type="NCBI Taxonomy" id="447689"/>
    <lineage>
        <taxon>Bacteria</taxon>
        <taxon>Pseudomonadati</taxon>
        <taxon>Bacteroidota</taxon>
        <taxon>Flavobacteriia</taxon>
        <taxon>Flavobacteriales</taxon>
        <taxon>Flavobacteriaceae</taxon>
        <taxon>Tenacibaculum</taxon>
    </lineage>
</organism>
<name>A0A1B9Y073_9FLAO</name>
<keyword evidence="2" id="KW-0676">Redox-active center</keyword>
<accession>A0A1B9Y073</accession>
<dbReference type="PANTHER" id="PTHR15337:SF11">
    <property type="entry name" value="THIOREDOXIN DOMAIN-CONTAINING PROTEIN"/>
    <property type="match status" value="1"/>
</dbReference>
<dbReference type="Gene3D" id="3.40.30.10">
    <property type="entry name" value="Glutaredoxin"/>
    <property type="match status" value="1"/>
</dbReference>
<feature type="domain" description="Spermatogenesis-associated protein 20-like TRX" evidence="4">
    <location>
        <begin position="18"/>
        <end position="135"/>
    </location>
</feature>
<dbReference type="Proteomes" id="UP000093186">
    <property type="component" value="Unassembled WGS sequence"/>
</dbReference>
<evidence type="ECO:0000256" key="3">
    <source>
        <dbReference type="SAM" id="SignalP"/>
    </source>
</evidence>
<dbReference type="PROSITE" id="PS00194">
    <property type="entry name" value="THIOREDOXIN_1"/>
    <property type="match status" value="1"/>
</dbReference>
<evidence type="ECO:0000256" key="2">
    <source>
        <dbReference type="ARBA" id="ARBA00023284"/>
    </source>
</evidence>
<dbReference type="STRING" id="447689.BA195_00185"/>
<evidence type="ECO:0000313" key="6">
    <source>
        <dbReference type="Proteomes" id="UP000093186"/>
    </source>
</evidence>
<keyword evidence="6" id="KW-1185">Reference proteome</keyword>
<evidence type="ECO:0000313" key="5">
    <source>
        <dbReference type="EMBL" id="OCK43159.1"/>
    </source>
</evidence>